<proteinExistence type="predicted"/>
<evidence type="ECO:0000259" key="1">
    <source>
        <dbReference type="Pfam" id="PF08874"/>
    </source>
</evidence>
<evidence type="ECO:0000313" key="3">
    <source>
        <dbReference type="Proteomes" id="UP000429232"/>
    </source>
</evidence>
<organism evidence="2 3">
    <name type="scientific">Mucilaginibacter ginkgonis</name>
    <dbReference type="NCBI Taxonomy" id="2682091"/>
    <lineage>
        <taxon>Bacteria</taxon>
        <taxon>Pseudomonadati</taxon>
        <taxon>Bacteroidota</taxon>
        <taxon>Sphingobacteriia</taxon>
        <taxon>Sphingobacteriales</taxon>
        <taxon>Sphingobacteriaceae</taxon>
        <taxon>Mucilaginibacter</taxon>
    </lineage>
</organism>
<gene>
    <name evidence="2" type="ORF">GO620_014325</name>
</gene>
<dbReference type="RefSeq" id="WP_157524452.1">
    <property type="nucleotide sequence ID" value="NZ_CP066775.1"/>
</dbReference>
<evidence type="ECO:0000313" key="2">
    <source>
        <dbReference type="EMBL" id="QQL49335.1"/>
    </source>
</evidence>
<name>A0A6I4INE0_9SPHI</name>
<dbReference type="EMBL" id="CP066775">
    <property type="protein sequence ID" value="QQL49335.1"/>
    <property type="molecule type" value="Genomic_DNA"/>
</dbReference>
<protein>
    <submittedName>
        <fullName evidence="2">DUF1835 domain-containing protein</fullName>
    </submittedName>
</protein>
<sequence>MNSQTLHILNGDATLPGFIDCGIEGDTLIWRETLSEGPVANTLDAGFWKMRAQWISNTYNASEQEYFNWEATELAKINEPYDEINLWFEFDLFCQVNLLGVMQMLNQQTDLSERAVHLICPDTVPGVDNFRGLGQLSGGQLETLFDDRIQLTDYDFKLAAEAWQLYIAGDAENLKTWLITNSFWGSLHALKPAMEAHVKRLEVNAAGYNYIEQTLLEIYNSGITSRPAIYEAFWKDNSIYGMGDKQIDIYLDKLGL</sequence>
<dbReference type="Proteomes" id="UP000429232">
    <property type="component" value="Chromosome"/>
</dbReference>
<accession>A0A6I4INE0</accession>
<dbReference type="KEGG" id="mgik:GO620_014325"/>
<dbReference type="InterPro" id="IPR014973">
    <property type="entry name" value="DUF1835"/>
</dbReference>
<keyword evidence="3" id="KW-1185">Reference proteome</keyword>
<feature type="domain" description="DUF1835" evidence="1">
    <location>
        <begin position="28"/>
        <end position="108"/>
    </location>
</feature>
<dbReference type="Pfam" id="PF08874">
    <property type="entry name" value="DUF1835"/>
    <property type="match status" value="1"/>
</dbReference>
<dbReference type="AlphaFoldDB" id="A0A6I4INE0"/>
<reference evidence="2 3" key="1">
    <citation type="submission" date="2020-12" db="EMBL/GenBank/DDBJ databases">
        <title>HMF7856_wgs.fasta genome submission.</title>
        <authorList>
            <person name="Kang H."/>
            <person name="Kim H."/>
            <person name="Joh K."/>
        </authorList>
    </citation>
    <scope>NUCLEOTIDE SEQUENCE [LARGE SCALE GENOMIC DNA]</scope>
    <source>
        <strain evidence="2 3">HMF7856</strain>
    </source>
</reference>